<dbReference type="GO" id="GO:0005634">
    <property type="term" value="C:nucleus"/>
    <property type="evidence" value="ECO:0007669"/>
    <property type="project" value="TreeGrafter"/>
</dbReference>
<sequence length="398" mass="42754">MSLVAYCASDDSDDSDAEETKDIQDEPSSAKPLIVPSKGTQNIENGTISDSDSDNEARSGNNLEDNALNDKLRALPEPKHTDIGKGIPETDVLEEEVKPKAAELADAPKPPPKKPKQPVRITIPALNPGKSGLFALLPPPQHASIKETNRALIPHTLTKKQPAAPAPKPSTQPSKKEVVGPAKPGQEDSDSDGEDQPSNFFSFGDNDTHTVSGLSSKKLSLPPPMVASEHLVSGVVRPSVNVSQDLAGGSVLGRSVDPQSGALQFRASYSSTQGVYQPHIAGPIPMETSMAAAEIEQGSDETERQSAPTVPTDEDEFQQLLQSDEFLRMQGKKHRGKESINIVDVNADDFISTVDVHKSMTEEQPERTSHKKGDGPSSQQKRKHQITYLAHQGEQILG</sequence>
<dbReference type="InterPro" id="IPR018247">
    <property type="entry name" value="EF_Hand_1_Ca_BS"/>
</dbReference>
<feature type="compositionally biased region" description="Basic and acidic residues" evidence="1">
    <location>
        <begin position="68"/>
        <end position="83"/>
    </location>
</feature>
<dbReference type="PANTHER" id="PTHR13621:SF2">
    <property type="entry name" value="PROLINE-RICH PROTEIN PRCC"/>
    <property type="match status" value="1"/>
</dbReference>
<organism evidence="2">
    <name type="scientific">Magallana gigas</name>
    <name type="common">Pacific oyster</name>
    <name type="synonym">Crassostrea gigas</name>
    <dbReference type="NCBI Taxonomy" id="29159"/>
    <lineage>
        <taxon>Eukaryota</taxon>
        <taxon>Metazoa</taxon>
        <taxon>Spiralia</taxon>
        <taxon>Lophotrochozoa</taxon>
        <taxon>Mollusca</taxon>
        <taxon>Bivalvia</taxon>
        <taxon>Autobranchia</taxon>
        <taxon>Pteriomorphia</taxon>
        <taxon>Ostreida</taxon>
        <taxon>Ostreoidea</taxon>
        <taxon>Ostreidae</taxon>
        <taxon>Magallana</taxon>
    </lineage>
</organism>
<reference evidence="2" key="1">
    <citation type="journal article" date="2012" name="Nature">
        <title>The oyster genome reveals stress adaptation and complexity of shell formation.</title>
        <authorList>
            <person name="Zhang G."/>
            <person name="Fang X."/>
            <person name="Guo X."/>
            <person name="Li L."/>
            <person name="Luo R."/>
            <person name="Xu F."/>
            <person name="Yang P."/>
            <person name="Zhang L."/>
            <person name="Wang X."/>
            <person name="Qi H."/>
            <person name="Xiong Z."/>
            <person name="Que H."/>
            <person name="Xie Y."/>
            <person name="Holland P.W."/>
            <person name="Paps J."/>
            <person name="Zhu Y."/>
            <person name="Wu F."/>
            <person name="Chen Y."/>
            <person name="Wang J."/>
            <person name="Peng C."/>
            <person name="Meng J."/>
            <person name="Yang L."/>
            <person name="Liu J."/>
            <person name="Wen B."/>
            <person name="Zhang N."/>
            <person name="Huang Z."/>
            <person name="Zhu Q."/>
            <person name="Feng Y."/>
            <person name="Mount A."/>
            <person name="Hedgecock D."/>
            <person name="Xu Z."/>
            <person name="Liu Y."/>
            <person name="Domazet-Loso T."/>
            <person name="Du Y."/>
            <person name="Sun X."/>
            <person name="Zhang S."/>
            <person name="Liu B."/>
            <person name="Cheng P."/>
            <person name="Jiang X."/>
            <person name="Li J."/>
            <person name="Fan D."/>
            <person name="Wang W."/>
            <person name="Fu W."/>
            <person name="Wang T."/>
            <person name="Wang B."/>
            <person name="Zhang J."/>
            <person name="Peng Z."/>
            <person name="Li Y."/>
            <person name="Li N."/>
            <person name="Wang J."/>
            <person name="Chen M."/>
            <person name="He Y."/>
            <person name="Tan F."/>
            <person name="Song X."/>
            <person name="Zheng Q."/>
            <person name="Huang R."/>
            <person name="Yang H."/>
            <person name="Du X."/>
            <person name="Chen L."/>
            <person name="Yang M."/>
            <person name="Gaffney P.M."/>
            <person name="Wang S."/>
            <person name="Luo L."/>
            <person name="She Z."/>
            <person name="Ming Y."/>
            <person name="Huang W."/>
            <person name="Zhang S."/>
            <person name="Huang B."/>
            <person name="Zhang Y."/>
            <person name="Qu T."/>
            <person name="Ni P."/>
            <person name="Miao G."/>
            <person name="Wang J."/>
            <person name="Wang Q."/>
            <person name="Steinberg C.E."/>
            <person name="Wang H."/>
            <person name="Li N."/>
            <person name="Qian L."/>
            <person name="Zhang G."/>
            <person name="Li Y."/>
            <person name="Yang H."/>
            <person name="Liu X."/>
            <person name="Wang J."/>
            <person name="Yin Y."/>
            <person name="Wang J."/>
        </authorList>
    </citation>
    <scope>NUCLEOTIDE SEQUENCE [LARGE SCALE GENOMIC DNA]</scope>
    <source>
        <strain evidence="2">05x7-T-G4-1.051#20</strain>
    </source>
</reference>
<protein>
    <submittedName>
        <fullName evidence="2">Proline-rich protein PRCC</fullName>
    </submittedName>
</protein>
<dbReference type="InterPro" id="IPR018800">
    <property type="entry name" value="PRCC"/>
</dbReference>
<feature type="region of interest" description="Disordered" evidence="1">
    <location>
        <begin position="356"/>
        <end position="398"/>
    </location>
</feature>
<evidence type="ECO:0000313" key="2">
    <source>
        <dbReference type="EMBL" id="EKC22531.1"/>
    </source>
</evidence>
<dbReference type="InParanoid" id="K1QLL4"/>
<dbReference type="Pfam" id="PF10253">
    <property type="entry name" value="PRCC"/>
    <property type="match status" value="1"/>
</dbReference>
<dbReference type="PANTHER" id="PTHR13621">
    <property type="entry name" value="PROLINE-RICH PROTEIN PRCC"/>
    <property type="match status" value="1"/>
</dbReference>
<dbReference type="HOGENOM" id="CLU_693080_0_0_1"/>
<feature type="region of interest" description="Disordered" evidence="1">
    <location>
        <begin position="293"/>
        <end position="314"/>
    </location>
</feature>
<dbReference type="FunCoup" id="K1QLL4">
    <property type="interactions" value="1523"/>
</dbReference>
<feature type="region of interest" description="Disordered" evidence="1">
    <location>
        <begin position="1"/>
        <end position="222"/>
    </location>
</feature>
<gene>
    <name evidence="2" type="ORF">CGI_10002111</name>
</gene>
<proteinExistence type="predicted"/>
<dbReference type="EMBL" id="JH816331">
    <property type="protein sequence ID" value="EKC22531.1"/>
    <property type="molecule type" value="Genomic_DNA"/>
</dbReference>
<feature type="compositionally biased region" description="Polar residues" evidence="1">
    <location>
        <begin position="38"/>
        <end position="50"/>
    </location>
</feature>
<accession>K1QLL4</accession>
<evidence type="ECO:0000256" key="1">
    <source>
        <dbReference type="SAM" id="MobiDB-lite"/>
    </source>
</evidence>
<dbReference type="AlphaFoldDB" id="K1QLL4"/>
<feature type="compositionally biased region" description="Basic and acidic residues" evidence="1">
    <location>
        <begin position="356"/>
        <end position="374"/>
    </location>
</feature>
<dbReference type="PROSITE" id="PS00018">
    <property type="entry name" value="EF_HAND_1"/>
    <property type="match status" value="1"/>
</dbReference>
<name>K1QLL4_MAGGI</name>